<feature type="compositionally biased region" description="Basic and acidic residues" evidence="1">
    <location>
        <begin position="13"/>
        <end position="35"/>
    </location>
</feature>
<evidence type="ECO:0000256" key="1">
    <source>
        <dbReference type="SAM" id="MobiDB-lite"/>
    </source>
</evidence>
<sequence length="82" mass="8525">MGTSAAGNNADRGGARPDAMGRAESSERSWDDAQRRSRLRAAAKTSAEETPTGRRKEEAAGAKLHGQELGANSSRRKGAGTA</sequence>
<feature type="compositionally biased region" description="Basic and acidic residues" evidence="1">
    <location>
        <begin position="51"/>
        <end position="60"/>
    </location>
</feature>
<feature type="compositionally biased region" description="Low complexity" evidence="1">
    <location>
        <begin position="1"/>
        <end position="12"/>
    </location>
</feature>
<accession>A0A1D6L1N1</accession>
<dbReference type="AlphaFoldDB" id="A0A1D6L1N1"/>
<proteinExistence type="predicted"/>
<dbReference type="EMBL" id="CM007647">
    <property type="protein sequence ID" value="ONM08436.1"/>
    <property type="molecule type" value="Genomic_DNA"/>
</dbReference>
<organism evidence="2">
    <name type="scientific">Zea mays</name>
    <name type="common">Maize</name>
    <dbReference type="NCBI Taxonomy" id="4577"/>
    <lineage>
        <taxon>Eukaryota</taxon>
        <taxon>Viridiplantae</taxon>
        <taxon>Streptophyta</taxon>
        <taxon>Embryophyta</taxon>
        <taxon>Tracheophyta</taxon>
        <taxon>Spermatophyta</taxon>
        <taxon>Magnoliopsida</taxon>
        <taxon>Liliopsida</taxon>
        <taxon>Poales</taxon>
        <taxon>Poaceae</taxon>
        <taxon>PACMAD clade</taxon>
        <taxon>Panicoideae</taxon>
        <taxon>Andropogonodae</taxon>
        <taxon>Andropogoneae</taxon>
        <taxon>Tripsacinae</taxon>
        <taxon>Zea</taxon>
    </lineage>
</organism>
<protein>
    <submittedName>
        <fullName evidence="2">Uncharacterized protein</fullName>
    </submittedName>
</protein>
<gene>
    <name evidence="2" type="ORF">ZEAMMB73_Zm00001d033699</name>
</gene>
<dbReference type="InParanoid" id="A0A1D6L1N1"/>
<dbReference type="SMR" id="A0A1D6L1N1"/>
<name>A0A1D6L1N1_MAIZE</name>
<evidence type="ECO:0000313" key="2">
    <source>
        <dbReference type="EMBL" id="ONM08436.1"/>
    </source>
</evidence>
<dbReference type="ExpressionAtlas" id="A0A1D6L1N1">
    <property type="expression patterns" value="baseline and differential"/>
</dbReference>
<reference evidence="2" key="1">
    <citation type="submission" date="2015-12" db="EMBL/GenBank/DDBJ databases">
        <title>Update maize B73 reference genome by single molecule sequencing technologies.</title>
        <authorList>
            <consortium name="Maize Genome Sequencing Project"/>
            <person name="Ware D."/>
        </authorList>
    </citation>
    <scope>NUCLEOTIDE SEQUENCE [LARGE SCALE GENOMIC DNA]</scope>
    <source>
        <tissue evidence="2">Seedling</tissue>
    </source>
</reference>
<feature type="region of interest" description="Disordered" evidence="1">
    <location>
        <begin position="1"/>
        <end position="82"/>
    </location>
</feature>